<sequence>KVTTIRFSPNNPIYSLGSIKVLILLSLITFYVILINILFLYYFYDIDKIEVTFNNLNNIIK</sequence>
<evidence type="ECO:0000313" key="2">
    <source>
        <dbReference type="EMBL" id="KAF0314883.1"/>
    </source>
</evidence>
<evidence type="ECO:0000313" key="3">
    <source>
        <dbReference type="Proteomes" id="UP000434172"/>
    </source>
</evidence>
<organism evidence="2 3">
    <name type="scientific">Colletotrichum asianum</name>
    <dbReference type="NCBI Taxonomy" id="702518"/>
    <lineage>
        <taxon>Eukaryota</taxon>
        <taxon>Fungi</taxon>
        <taxon>Dikarya</taxon>
        <taxon>Ascomycota</taxon>
        <taxon>Pezizomycotina</taxon>
        <taxon>Sordariomycetes</taxon>
        <taxon>Hypocreomycetidae</taxon>
        <taxon>Glomerellales</taxon>
        <taxon>Glomerellaceae</taxon>
        <taxon>Colletotrichum</taxon>
        <taxon>Colletotrichum gloeosporioides species complex</taxon>
    </lineage>
</organism>
<dbReference type="AlphaFoldDB" id="A0A8H3VY87"/>
<keyword evidence="3" id="KW-1185">Reference proteome</keyword>
<keyword evidence="1" id="KW-0812">Transmembrane</keyword>
<dbReference type="GO" id="GO:0016740">
    <property type="term" value="F:transferase activity"/>
    <property type="evidence" value="ECO:0007669"/>
    <property type="project" value="UniProtKB-KW"/>
</dbReference>
<gene>
    <name evidence="2" type="ORF">GQ607_017888</name>
</gene>
<dbReference type="Proteomes" id="UP000434172">
    <property type="component" value="Unassembled WGS sequence"/>
</dbReference>
<evidence type="ECO:0000256" key="1">
    <source>
        <dbReference type="SAM" id="Phobius"/>
    </source>
</evidence>
<name>A0A8H3VY87_9PEZI</name>
<keyword evidence="1" id="KW-1133">Transmembrane helix</keyword>
<protein>
    <submittedName>
        <fullName evidence="2">Glycosyl transferase</fullName>
    </submittedName>
</protein>
<keyword evidence="2" id="KW-0808">Transferase</keyword>
<dbReference type="OrthoDB" id="4851597at2759"/>
<proteinExistence type="predicted"/>
<keyword evidence="1" id="KW-0472">Membrane</keyword>
<feature type="transmembrane region" description="Helical" evidence="1">
    <location>
        <begin position="21"/>
        <end position="44"/>
    </location>
</feature>
<feature type="non-terminal residue" evidence="2">
    <location>
        <position position="1"/>
    </location>
</feature>
<reference evidence="2 3" key="1">
    <citation type="submission" date="2019-12" db="EMBL/GenBank/DDBJ databases">
        <title>A genome sequence resource for the geographically widespread anthracnose pathogen Colletotrichum asianum.</title>
        <authorList>
            <person name="Meng Y."/>
        </authorList>
    </citation>
    <scope>NUCLEOTIDE SEQUENCE [LARGE SCALE GENOMIC DNA]</scope>
    <source>
        <strain evidence="2 3">ICMP 18580</strain>
    </source>
</reference>
<accession>A0A8H3VY87</accession>
<comment type="caution">
    <text evidence="2">The sequence shown here is derived from an EMBL/GenBank/DDBJ whole genome shotgun (WGS) entry which is preliminary data.</text>
</comment>
<dbReference type="EMBL" id="WOWK01000281">
    <property type="protein sequence ID" value="KAF0314883.1"/>
    <property type="molecule type" value="Genomic_DNA"/>
</dbReference>